<dbReference type="Pfam" id="PF01323">
    <property type="entry name" value="DSBA"/>
    <property type="match status" value="1"/>
</dbReference>
<organism evidence="2 3">
    <name type="scientific">Nostocoides veronense</name>
    <dbReference type="NCBI Taxonomy" id="330836"/>
    <lineage>
        <taxon>Bacteria</taxon>
        <taxon>Bacillati</taxon>
        <taxon>Actinomycetota</taxon>
        <taxon>Actinomycetes</taxon>
        <taxon>Micrococcales</taxon>
        <taxon>Intrasporangiaceae</taxon>
        <taxon>Nostocoides</taxon>
    </lineage>
</organism>
<reference evidence="2 3" key="1">
    <citation type="journal article" date="2019" name="Int. J. Syst. Evol. Microbiol.">
        <title>The Global Catalogue of Microorganisms (GCM) 10K type strain sequencing project: providing services to taxonomists for standard genome sequencing and annotation.</title>
        <authorList>
            <consortium name="The Broad Institute Genomics Platform"/>
            <consortium name="The Broad Institute Genome Sequencing Center for Infectious Disease"/>
            <person name="Wu L."/>
            <person name="Ma J."/>
        </authorList>
    </citation>
    <scope>NUCLEOTIDE SEQUENCE [LARGE SCALE GENOMIC DNA]</scope>
    <source>
        <strain evidence="2 3">JCM 15592</strain>
    </source>
</reference>
<evidence type="ECO:0000259" key="1">
    <source>
        <dbReference type="Pfam" id="PF01323"/>
    </source>
</evidence>
<dbReference type="PANTHER" id="PTHR13887:SF41">
    <property type="entry name" value="THIOREDOXIN SUPERFAMILY PROTEIN"/>
    <property type="match status" value="1"/>
</dbReference>
<gene>
    <name evidence="2" type="ORF">GCM10009811_32460</name>
</gene>
<dbReference type="Gene3D" id="3.40.30.10">
    <property type="entry name" value="Glutaredoxin"/>
    <property type="match status" value="1"/>
</dbReference>
<dbReference type="InterPro" id="IPR036249">
    <property type="entry name" value="Thioredoxin-like_sf"/>
</dbReference>
<dbReference type="CDD" id="cd03024">
    <property type="entry name" value="DsbA_FrnE"/>
    <property type="match status" value="1"/>
</dbReference>
<protein>
    <recommendedName>
        <fullName evidence="1">DSBA-like thioredoxin domain-containing protein</fullName>
    </recommendedName>
</protein>
<dbReference type="InterPro" id="IPR001853">
    <property type="entry name" value="DSBA-like_thioredoxin_dom"/>
</dbReference>
<evidence type="ECO:0000313" key="2">
    <source>
        <dbReference type="EMBL" id="GAA1806423.1"/>
    </source>
</evidence>
<keyword evidence="3" id="KW-1185">Reference proteome</keyword>
<dbReference type="SUPFAM" id="SSF52833">
    <property type="entry name" value="Thioredoxin-like"/>
    <property type="match status" value="1"/>
</dbReference>
<accession>A0ABN2M1T4</accession>
<evidence type="ECO:0000313" key="3">
    <source>
        <dbReference type="Proteomes" id="UP001499938"/>
    </source>
</evidence>
<feature type="domain" description="DSBA-like thioredoxin" evidence="1">
    <location>
        <begin position="27"/>
        <end position="228"/>
    </location>
</feature>
<name>A0ABN2M1T4_9MICO</name>
<dbReference type="EMBL" id="BAAAPO010000052">
    <property type="protein sequence ID" value="GAA1806423.1"/>
    <property type="molecule type" value="Genomic_DNA"/>
</dbReference>
<proteinExistence type="predicted"/>
<dbReference type="PANTHER" id="PTHR13887">
    <property type="entry name" value="GLUTATHIONE S-TRANSFERASE KAPPA"/>
    <property type="match status" value="1"/>
</dbReference>
<sequence>MLTFGTLTGRTDSGLRAWWTYRRAMRIDVWSDIVCPFCHLGRRHLELALADFEHADQVEVVWHSYELDRNAPAVGTGSNVDKIAAKYGVSREQMVITHEQMAQAAAEVGLDFAWEKVVPSNSYDAHRLIHAARAAGVETEVTDRIMRAWYSEGRPIGDHEVLRQLATGAGLSAEVVDDVLGSDDYGIDVRTDEAVASQIGITGVPTFVLDQKYAVTGAQPPQLLLQAIEHAWADQGNRPQMPSGGGCAGGCCGGGGCGSDAEAASCATDGSGDGSGGCGCGDGAGGCGGGICGDAHSEGSDHEHHESGHEVHA</sequence>
<comment type="caution">
    <text evidence="2">The sequence shown here is derived from an EMBL/GenBank/DDBJ whole genome shotgun (WGS) entry which is preliminary data.</text>
</comment>
<dbReference type="Proteomes" id="UP001499938">
    <property type="component" value="Unassembled WGS sequence"/>
</dbReference>